<dbReference type="Pfam" id="PF00392">
    <property type="entry name" value="GntR"/>
    <property type="match status" value="1"/>
</dbReference>
<accession>A0ABU6GHF0</accession>
<dbReference type="InterPro" id="IPR036390">
    <property type="entry name" value="WH_DNA-bd_sf"/>
</dbReference>
<gene>
    <name evidence="5" type="ORF">P4H66_04895</name>
</gene>
<keyword evidence="1" id="KW-0805">Transcription regulation</keyword>
<keyword evidence="6" id="KW-1185">Reference proteome</keyword>
<organism evidence="5 6">
    <name type="scientific">Paenibacillus dokdonensis</name>
    <dbReference type="NCBI Taxonomy" id="2567944"/>
    <lineage>
        <taxon>Bacteria</taxon>
        <taxon>Bacillati</taxon>
        <taxon>Bacillota</taxon>
        <taxon>Bacilli</taxon>
        <taxon>Bacillales</taxon>
        <taxon>Paenibacillaceae</taxon>
        <taxon>Paenibacillus</taxon>
    </lineage>
</organism>
<sequence length="227" mass="26473">MDERMFQQSGSAGSAVYQQLKQQIVSLELAPGTTLSEKETSLNFQVSRTPVRESFVRLAQEGLVWVLPQRGTRVSLIDSDMVEEARFMREQLEKAVIRLACEAFPANNLAALESNLAQQQESTQQHDGKKMFELDEAFHRILFEGCRKNGTWNVIQQMNAHLNRTRILWLWTEPHWELLYEQHREIFLAVKQKNEDHAEQIMKEHMQLSIANLPVLKERFPEYFKSS</sequence>
<protein>
    <submittedName>
        <fullName evidence="5">GntR family transcriptional regulator</fullName>
    </submittedName>
</protein>
<dbReference type="Pfam" id="PF07729">
    <property type="entry name" value="FCD"/>
    <property type="match status" value="1"/>
</dbReference>
<dbReference type="PANTHER" id="PTHR43537:SF6">
    <property type="entry name" value="HTH-TYPE TRANSCRIPTIONAL REPRESSOR RSPR"/>
    <property type="match status" value="1"/>
</dbReference>
<evidence type="ECO:0000256" key="1">
    <source>
        <dbReference type="ARBA" id="ARBA00023015"/>
    </source>
</evidence>
<dbReference type="InterPro" id="IPR011711">
    <property type="entry name" value="GntR_C"/>
</dbReference>
<dbReference type="SUPFAM" id="SSF46785">
    <property type="entry name" value="Winged helix' DNA-binding domain"/>
    <property type="match status" value="1"/>
</dbReference>
<keyword evidence="3" id="KW-0804">Transcription</keyword>
<comment type="caution">
    <text evidence="5">The sequence shown here is derived from an EMBL/GenBank/DDBJ whole genome shotgun (WGS) entry which is preliminary data.</text>
</comment>
<name>A0ABU6GHF0_9BACL</name>
<dbReference type="Gene3D" id="1.10.10.10">
    <property type="entry name" value="Winged helix-like DNA-binding domain superfamily/Winged helix DNA-binding domain"/>
    <property type="match status" value="1"/>
</dbReference>
<evidence type="ECO:0000256" key="3">
    <source>
        <dbReference type="ARBA" id="ARBA00023163"/>
    </source>
</evidence>
<evidence type="ECO:0000313" key="6">
    <source>
        <dbReference type="Proteomes" id="UP001344632"/>
    </source>
</evidence>
<dbReference type="PANTHER" id="PTHR43537">
    <property type="entry name" value="TRANSCRIPTIONAL REGULATOR, GNTR FAMILY"/>
    <property type="match status" value="1"/>
</dbReference>
<evidence type="ECO:0000313" key="5">
    <source>
        <dbReference type="EMBL" id="MEC0239191.1"/>
    </source>
</evidence>
<keyword evidence="2" id="KW-0238">DNA-binding</keyword>
<dbReference type="RefSeq" id="WP_326086184.1">
    <property type="nucleotide sequence ID" value="NZ_JARLKZ010000004.1"/>
</dbReference>
<feature type="domain" description="HTH gntR-type" evidence="4">
    <location>
        <begin position="10"/>
        <end position="77"/>
    </location>
</feature>
<dbReference type="InterPro" id="IPR000524">
    <property type="entry name" value="Tscrpt_reg_HTH_GntR"/>
</dbReference>
<dbReference type="InterPro" id="IPR008920">
    <property type="entry name" value="TF_FadR/GntR_C"/>
</dbReference>
<dbReference type="SMART" id="SM00345">
    <property type="entry name" value="HTH_GNTR"/>
    <property type="match status" value="1"/>
</dbReference>
<proteinExistence type="predicted"/>
<dbReference type="CDD" id="cd07377">
    <property type="entry name" value="WHTH_GntR"/>
    <property type="match status" value="1"/>
</dbReference>
<dbReference type="EMBL" id="JARLKZ010000004">
    <property type="protein sequence ID" value="MEC0239191.1"/>
    <property type="molecule type" value="Genomic_DNA"/>
</dbReference>
<reference evidence="5 6" key="1">
    <citation type="submission" date="2023-03" db="EMBL/GenBank/DDBJ databases">
        <title>Bacillus Genome Sequencing.</title>
        <authorList>
            <person name="Dunlap C."/>
        </authorList>
    </citation>
    <scope>NUCLEOTIDE SEQUENCE [LARGE SCALE GENOMIC DNA]</scope>
    <source>
        <strain evidence="5 6">BD-525</strain>
    </source>
</reference>
<dbReference type="Gene3D" id="1.20.120.530">
    <property type="entry name" value="GntR ligand-binding domain-like"/>
    <property type="match status" value="1"/>
</dbReference>
<dbReference type="SMART" id="SM00895">
    <property type="entry name" value="FCD"/>
    <property type="match status" value="1"/>
</dbReference>
<evidence type="ECO:0000259" key="4">
    <source>
        <dbReference type="PROSITE" id="PS50949"/>
    </source>
</evidence>
<evidence type="ECO:0000256" key="2">
    <source>
        <dbReference type="ARBA" id="ARBA00023125"/>
    </source>
</evidence>
<dbReference type="Proteomes" id="UP001344632">
    <property type="component" value="Unassembled WGS sequence"/>
</dbReference>
<dbReference type="InterPro" id="IPR036388">
    <property type="entry name" value="WH-like_DNA-bd_sf"/>
</dbReference>
<dbReference type="SUPFAM" id="SSF48008">
    <property type="entry name" value="GntR ligand-binding domain-like"/>
    <property type="match status" value="1"/>
</dbReference>
<dbReference type="PROSITE" id="PS50949">
    <property type="entry name" value="HTH_GNTR"/>
    <property type="match status" value="1"/>
</dbReference>